<dbReference type="Proteomes" id="UP000000707">
    <property type="component" value="Unassembled WGS sequence"/>
</dbReference>
<dbReference type="GO" id="GO:0045893">
    <property type="term" value="P:positive regulation of DNA-templated transcription"/>
    <property type="evidence" value="ECO:0007669"/>
    <property type="project" value="TreeGrafter"/>
</dbReference>
<gene>
    <name evidence="9" type="primary">MED16</name>
    <name evidence="12" type="ORF">CANTEDRAFT_120811</name>
</gene>
<evidence type="ECO:0000256" key="3">
    <source>
        <dbReference type="ARBA" id="ARBA00019614"/>
    </source>
</evidence>
<dbReference type="InterPro" id="IPR021665">
    <property type="entry name" value="Mediator_Med16_N"/>
</dbReference>
<dbReference type="EMBL" id="GL996515">
    <property type="protein sequence ID" value="EGV64799.1"/>
    <property type="molecule type" value="Genomic_DNA"/>
</dbReference>
<organism evidence="13">
    <name type="scientific">Candida tenuis (strain ATCC 10573 / BCRC 21748 / CBS 615 / JCM 9827 / NBRC 10315 / NRRL Y-1498 / VKM Y-70)</name>
    <name type="common">Yeast</name>
    <name type="synonym">Yamadazyma tenuis</name>
    <dbReference type="NCBI Taxonomy" id="590646"/>
    <lineage>
        <taxon>Eukaryota</taxon>
        <taxon>Fungi</taxon>
        <taxon>Dikarya</taxon>
        <taxon>Ascomycota</taxon>
        <taxon>Saccharomycotina</taxon>
        <taxon>Pichiomycetes</taxon>
        <taxon>Debaryomycetaceae</taxon>
        <taxon>Yamadazyma</taxon>
    </lineage>
</organism>
<keyword evidence="13" id="KW-1185">Reference proteome</keyword>
<evidence type="ECO:0000313" key="13">
    <source>
        <dbReference type="Proteomes" id="UP000000707"/>
    </source>
</evidence>
<keyword evidence="5 9" id="KW-0010">Activator</keyword>
<comment type="subunit">
    <text evidence="9">Component of the Mediator complex.</text>
</comment>
<comment type="function">
    <text evidence="9">Component of the Mediator complex, a coactivator involved in the regulated transcription of nearly all RNA polymerase II-dependent genes. Mediator functions as a bridge to convey information from gene-specific regulatory proteins to the basal RNA polymerase II transcription machinery. Mediator is recruited to promoters by direct interactions with regulatory proteins and serves as a scaffold for the assembly of a functional preinitiation complex with RNA polymerase II and the general transcription factors.</text>
</comment>
<evidence type="ECO:0000256" key="7">
    <source>
        <dbReference type="ARBA" id="ARBA00023242"/>
    </source>
</evidence>
<dbReference type="InterPro" id="IPR048338">
    <property type="entry name" value="Mediator_Med16"/>
</dbReference>
<dbReference type="OrthoDB" id="4139168at2759"/>
<evidence type="ECO:0000256" key="1">
    <source>
        <dbReference type="ARBA" id="ARBA00004123"/>
    </source>
</evidence>
<dbReference type="PANTHER" id="PTHR13224:SF6">
    <property type="entry name" value="MEDIATOR OF RNA POLYMERASE II TRANSCRIPTION SUBUNIT 16"/>
    <property type="match status" value="1"/>
</dbReference>
<proteinExistence type="inferred from homology"/>
<evidence type="ECO:0000256" key="2">
    <source>
        <dbReference type="ARBA" id="ARBA00006543"/>
    </source>
</evidence>
<dbReference type="GO" id="GO:0016592">
    <property type="term" value="C:mediator complex"/>
    <property type="evidence" value="ECO:0007669"/>
    <property type="project" value="InterPro"/>
</dbReference>
<dbReference type="STRING" id="590646.G3B0T8"/>
<reference evidence="12 13" key="1">
    <citation type="journal article" date="2011" name="Proc. Natl. Acad. Sci. U.S.A.">
        <title>Comparative genomics of xylose-fermenting fungi for enhanced biofuel production.</title>
        <authorList>
            <person name="Wohlbach D.J."/>
            <person name="Kuo A."/>
            <person name="Sato T.K."/>
            <person name="Potts K.M."/>
            <person name="Salamov A.A."/>
            <person name="LaButti K.M."/>
            <person name="Sun H."/>
            <person name="Clum A."/>
            <person name="Pangilinan J.L."/>
            <person name="Lindquist E.A."/>
            <person name="Lucas S."/>
            <person name="Lapidus A."/>
            <person name="Jin M."/>
            <person name="Gunawan C."/>
            <person name="Balan V."/>
            <person name="Dale B.E."/>
            <person name="Jeffries T.W."/>
            <person name="Zinkel R."/>
            <person name="Barry K.W."/>
            <person name="Grigoriev I.V."/>
            <person name="Gasch A.P."/>
        </authorList>
    </citation>
    <scope>NUCLEOTIDE SEQUENCE [LARGE SCALE GENOMIC DNA]</scope>
    <source>
        <strain evidence="13">ATCC 10573 / BCRC 21748 / CBS 615 / JCM 9827 / NBRC 10315 / NRRL Y-1498 / VKM Y-70</strain>
    </source>
</reference>
<dbReference type="InterPro" id="IPR048339">
    <property type="entry name" value="Mediator_Med16_C"/>
</dbReference>
<evidence type="ECO:0000256" key="6">
    <source>
        <dbReference type="ARBA" id="ARBA00023163"/>
    </source>
</evidence>
<evidence type="ECO:0000259" key="10">
    <source>
        <dbReference type="Pfam" id="PF11635"/>
    </source>
</evidence>
<evidence type="ECO:0000259" key="11">
    <source>
        <dbReference type="Pfam" id="PF20719"/>
    </source>
</evidence>
<keyword evidence="7 9" id="KW-0539">Nucleus</keyword>
<dbReference type="Pfam" id="PF11635">
    <property type="entry name" value="Med16_N"/>
    <property type="match status" value="1"/>
</dbReference>
<protein>
    <recommendedName>
        <fullName evidence="3 9">Mediator of RNA polymerase II transcription subunit 16</fullName>
    </recommendedName>
    <alternativeName>
        <fullName evidence="8 9">Mediator complex subunit 16</fullName>
    </alternativeName>
</protein>
<sequence length="955" mass="108015">METIRVDSKSLNHEMKCYDTISWSKNGFIAYSIPSSNSKDNLLLTYLENVDGKKWQLAKPQKLCVKPTLDGFHSPELSLVSWSNLSTDLAVADVYGNFYILLAGVGLVREDSKTTPPGDSGSPSYELTTYNHLEMIYRDIITNQSNQRPNVAVQFVAFAWLPIEKNQIINTEAKLLNSANSSGMSFSYGYGVEQYRPMNLCHPISTKQACIALRTNGELVLHYQGEHKVEYHKLLVNLNEGYSYNLHIEKVAFGFPNEKKIIVVTYDSLSNKIRTYSVTINWGFLVEAASKQKIDPHFNTPKDLQKSPTLSCCLINEMSPNFKSETEESKPSEYKPKQKIGKLAFIEIISPVYDEKDTIDILIGYEFYDENLKVSTTFNRYKILESSRLISDTFGEIGRKKGAVSDGSNIQKEFNLVYQDKLVLPKRVLKSTNQTSDFLVLCEDGSIESIVKKESKATAWSKNGNSSIPESIRSVMDTGFSMGNLHISGKNPLIIAFSPNGIGAIYTEINEPTTNLKLEFVEKTSSTGISAEELYITAVGFAFQHAFACYCSICSDDILILIQLEVERISRLIKKMIPGSQKQLEATDRFIESILCESHKAINFQLDIFNKESVDKLLSNPPLQKLLSLQLILGGLDYRVNDISENIAWIILNLRSTSFGIMFSLSSIYRQISKKKPTEDTMEDSITRAESIISLIGNVRWLVELIICLNEELLQIYISRKHPESSVIDLNNSIVLPVLLSKVPRLFLMYALSSIGKTHEVLKKLNKDLSDSNKLFTPMKDALNRYFTACANSPLNLNLYESFLRECDTYITTETLNLTKTRPKGHILKMEQQLVCDGKVHEDMVKMGQWIVAKFASNIPRDLKVAEMFYYNVDWLDISYKTSIPRHTYTKHGRIDALRKVLIDAKDTSVILRKCTRCRSISLVNDPLVFSNGTLGLWTMVFQRTCICGSAWVNI</sequence>
<evidence type="ECO:0000256" key="4">
    <source>
        <dbReference type="ARBA" id="ARBA00023015"/>
    </source>
</evidence>
<evidence type="ECO:0000256" key="5">
    <source>
        <dbReference type="ARBA" id="ARBA00023159"/>
    </source>
</evidence>
<keyword evidence="6 9" id="KW-0804">Transcription</keyword>
<comment type="similarity">
    <text evidence="2 9">Belongs to the Mediator complex subunit 16 family.</text>
</comment>
<dbReference type="eggNOG" id="ENOG502QWAC">
    <property type="taxonomic scope" value="Eukaryota"/>
</dbReference>
<dbReference type="HOGENOM" id="CLU_013428_0_0_1"/>
<name>G3B0T8_CANTC</name>
<dbReference type="Pfam" id="PF20719">
    <property type="entry name" value="Med16_C"/>
    <property type="match status" value="1"/>
</dbReference>
<evidence type="ECO:0000256" key="9">
    <source>
        <dbReference type="RuleBase" id="RU364149"/>
    </source>
</evidence>
<feature type="domain" description="Mediator complex subunit 16 C-terminal" evidence="11">
    <location>
        <begin position="856"/>
        <end position="954"/>
    </location>
</feature>
<comment type="subcellular location">
    <subcellularLocation>
        <location evidence="1 9">Nucleus</location>
    </subcellularLocation>
</comment>
<feature type="domain" description="Mediator complex subunit Med16 N-terminal" evidence="10">
    <location>
        <begin position="154"/>
        <end position="482"/>
    </location>
</feature>
<evidence type="ECO:0000256" key="8">
    <source>
        <dbReference type="ARBA" id="ARBA00032015"/>
    </source>
</evidence>
<keyword evidence="4 9" id="KW-0805">Transcription regulation</keyword>
<accession>G3B0T8</accession>
<dbReference type="AlphaFoldDB" id="G3B0T8"/>
<dbReference type="PANTHER" id="PTHR13224">
    <property type="entry name" value="THYROID HORMONE RECEPTOR-ASSOCIATED PROTEIN-RELATED"/>
    <property type="match status" value="1"/>
</dbReference>
<evidence type="ECO:0000313" key="12">
    <source>
        <dbReference type="EMBL" id="EGV64799.1"/>
    </source>
</evidence>